<keyword evidence="6" id="KW-1185">Reference proteome</keyword>
<name>A0ABR9VNC6_9SYNC</name>
<feature type="compositionally biased region" description="Pro residues" evidence="2">
    <location>
        <begin position="447"/>
        <end position="462"/>
    </location>
</feature>
<dbReference type="Proteomes" id="UP000658720">
    <property type="component" value="Unassembled WGS sequence"/>
</dbReference>
<organism evidence="5 6">
    <name type="scientific">Synechocystis salina LEGE 00031</name>
    <dbReference type="NCBI Taxonomy" id="1828736"/>
    <lineage>
        <taxon>Bacteria</taxon>
        <taxon>Bacillati</taxon>
        <taxon>Cyanobacteriota</taxon>
        <taxon>Cyanophyceae</taxon>
        <taxon>Synechococcales</taxon>
        <taxon>Merismopediaceae</taxon>
        <taxon>Synechocystis</taxon>
    </lineage>
</organism>
<evidence type="ECO:0000256" key="2">
    <source>
        <dbReference type="SAM" id="MobiDB-lite"/>
    </source>
</evidence>
<dbReference type="Gene3D" id="2.60.40.3500">
    <property type="match status" value="1"/>
</dbReference>
<gene>
    <name evidence="5" type="ORF">IQ217_00695</name>
</gene>
<feature type="region of interest" description="Disordered" evidence="2">
    <location>
        <begin position="422"/>
        <end position="483"/>
    </location>
</feature>
<dbReference type="Pfam" id="PF11741">
    <property type="entry name" value="AMIN"/>
    <property type="match status" value="1"/>
</dbReference>
<evidence type="ECO:0000313" key="6">
    <source>
        <dbReference type="Proteomes" id="UP000658720"/>
    </source>
</evidence>
<dbReference type="PANTHER" id="PTHR30404">
    <property type="entry name" value="N-ACETYLMURAMOYL-L-ALANINE AMIDASE"/>
    <property type="match status" value="1"/>
</dbReference>
<dbReference type="PANTHER" id="PTHR30404:SF0">
    <property type="entry name" value="N-ACETYLMURAMOYL-L-ALANINE AMIDASE AMIC"/>
    <property type="match status" value="1"/>
</dbReference>
<comment type="caution">
    <text evidence="5">The sequence shown here is derived from an EMBL/GenBank/DDBJ whole genome shotgun (WGS) entry which is preliminary data.</text>
</comment>
<keyword evidence="3" id="KW-0732">Signal</keyword>
<dbReference type="EMBL" id="JADEVV010000001">
    <property type="protein sequence ID" value="MBE9252393.1"/>
    <property type="molecule type" value="Genomic_DNA"/>
</dbReference>
<feature type="chain" id="PRO_5046658234" evidence="3">
    <location>
        <begin position="24"/>
        <end position="652"/>
    </location>
</feature>
<feature type="compositionally biased region" description="Polar residues" evidence="2">
    <location>
        <begin position="144"/>
        <end position="164"/>
    </location>
</feature>
<feature type="region of interest" description="Disordered" evidence="2">
    <location>
        <begin position="268"/>
        <end position="311"/>
    </location>
</feature>
<feature type="compositionally biased region" description="Polar residues" evidence="2">
    <location>
        <begin position="422"/>
        <end position="435"/>
    </location>
</feature>
<accession>A0ABR9VNC6</accession>
<feature type="region of interest" description="Disordered" evidence="2">
    <location>
        <begin position="129"/>
        <end position="164"/>
    </location>
</feature>
<dbReference type="Pfam" id="PF01520">
    <property type="entry name" value="Amidase_3"/>
    <property type="match status" value="1"/>
</dbReference>
<dbReference type="InterPro" id="IPR002508">
    <property type="entry name" value="MurNAc-LAA_cat"/>
</dbReference>
<protein>
    <submittedName>
        <fullName evidence="5">N-acetylmuramoyl-L-alanine amidase</fullName>
    </submittedName>
</protein>
<sequence length="652" mass="70202">MSRLPGFALTFLSVLLTSLPAMAGQLVNWNFNASQNRFTFYTNSRVQPTAQLIPNPTRIVVDLPGTTLSGPTVRQAGSGRVREIRIGEPDSFTTRVVIELEAGYTVDPQQVKVRGITPTQWVVELPTPELAPASNNNAPAPNPDGSSLPSQNLTAANSPRAGQQDLQVTGNGLFVRLDKNGDNSNIRIQPNARQSTVNFELTGAVLPESLVGQSLPVGEYGVEEIKFSDNPNNPRLSLALADSGGGWNAYYSRVGGGVVLLPKQINRSGGSNQAPGSAAVSVSNNTSNSSPSSPSSSGNRSPNNRLVSQASNRNLANITAIEVTRDDSQLIIRGDRQISARGNFNRLTGNYEIRLDRAQLSPQFQSPELVTGGPIYQLNIRQETTDSVLILVQPNTGRRFGRLFRSGGNLYALELIPDATASRPSGNLSASSSPRGTGGDQVSIAVQPPPANAAPSFPPEWSSPPAGNLPSIPRGSRLVVVDPGHGGKDPGAIGIRGVQEKDVVLSVSRYVQQYLEQQGVRVLMTRTGDYFISLQGRTDMANRAGADLFVSIHANSMGMGRPDVNGFEIYYHGNAGLSQAIHRNVVNSLNVRDRRVRQARFYVLRNSRMPSTLVEMGFVTGNEDNYKLTNPAFQQQMAQAIAKGVLEYLQQR</sequence>
<dbReference type="CDD" id="cd02696">
    <property type="entry name" value="MurNAc-LAA"/>
    <property type="match status" value="1"/>
</dbReference>
<evidence type="ECO:0000256" key="1">
    <source>
        <dbReference type="ARBA" id="ARBA00022801"/>
    </source>
</evidence>
<evidence type="ECO:0000313" key="5">
    <source>
        <dbReference type="EMBL" id="MBE9252393.1"/>
    </source>
</evidence>
<reference evidence="5 6" key="1">
    <citation type="submission" date="2020-10" db="EMBL/GenBank/DDBJ databases">
        <authorList>
            <person name="Castelo-Branco R."/>
            <person name="Eusebio N."/>
            <person name="Adriana R."/>
            <person name="Vieira A."/>
            <person name="Brugerolle De Fraissinette N."/>
            <person name="Rezende De Castro R."/>
            <person name="Schneider M.P."/>
            <person name="Vasconcelos V."/>
            <person name="Leao P.N."/>
        </authorList>
    </citation>
    <scope>NUCLEOTIDE SEQUENCE [LARGE SCALE GENOMIC DNA]</scope>
    <source>
        <strain evidence="5 6">LEGE 00031</strain>
    </source>
</reference>
<feature type="signal peptide" evidence="3">
    <location>
        <begin position="1"/>
        <end position="23"/>
    </location>
</feature>
<dbReference type="SUPFAM" id="SSF53187">
    <property type="entry name" value="Zn-dependent exopeptidases"/>
    <property type="match status" value="1"/>
</dbReference>
<dbReference type="Gene3D" id="3.40.630.40">
    <property type="entry name" value="Zn-dependent exopeptidases"/>
    <property type="match status" value="1"/>
</dbReference>
<dbReference type="SMART" id="SM00646">
    <property type="entry name" value="Ami_3"/>
    <property type="match status" value="1"/>
</dbReference>
<feature type="domain" description="MurNAc-LAA" evidence="4">
    <location>
        <begin position="538"/>
        <end position="646"/>
    </location>
</feature>
<proteinExistence type="predicted"/>
<dbReference type="InterPro" id="IPR021731">
    <property type="entry name" value="AMIN_dom"/>
</dbReference>
<evidence type="ECO:0000256" key="3">
    <source>
        <dbReference type="SAM" id="SignalP"/>
    </source>
</evidence>
<evidence type="ECO:0000259" key="4">
    <source>
        <dbReference type="SMART" id="SM00646"/>
    </source>
</evidence>
<feature type="compositionally biased region" description="Low complexity" evidence="2">
    <location>
        <begin position="276"/>
        <end position="305"/>
    </location>
</feature>
<keyword evidence="1" id="KW-0378">Hydrolase</keyword>
<dbReference type="InterPro" id="IPR050695">
    <property type="entry name" value="N-acetylmuramoyl_amidase_3"/>
</dbReference>
<dbReference type="RefSeq" id="WP_194018550.1">
    <property type="nucleotide sequence ID" value="NZ_JADEVV010000001.1"/>
</dbReference>